<keyword evidence="2" id="KW-0808">Transferase</keyword>
<dbReference type="InterPro" id="IPR052077">
    <property type="entry name" value="CcrZ_PhaseVar_Mediator"/>
</dbReference>
<dbReference type="EMBL" id="AEBR01000063">
    <property type="protein sequence ID" value="EFM82437.1"/>
    <property type="molecule type" value="Genomic_DNA"/>
</dbReference>
<evidence type="ECO:0000313" key="2">
    <source>
        <dbReference type="EMBL" id="EFM82437.1"/>
    </source>
</evidence>
<dbReference type="SUPFAM" id="SSF56112">
    <property type="entry name" value="Protein kinase-like (PK-like)"/>
    <property type="match status" value="1"/>
</dbReference>
<dbReference type="InterPro" id="IPR011009">
    <property type="entry name" value="Kinase-like_dom_sf"/>
</dbReference>
<reference evidence="3" key="1">
    <citation type="submission" date="2010-07" db="EMBL/GenBank/DDBJ databases">
        <authorList>
            <person name="Weinstock G."/>
            <person name="Sodergren E."/>
            <person name="Clifton S."/>
            <person name="Fulton L."/>
            <person name="Fulton B."/>
            <person name="Courtney L."/>
            <person name="Fronick C."/>
            <person name="Harrison M."/>
            <person name="Strong C."/>
            <person name="Farmer C."/>
            <person name="Delahaunty K."/>
            <person name="Markovic C."/>
            <person name="Hall O."/>
            <person name="Minx P."/>
            <person name="Tomlinson C."/>
            <person name="Mitreva M."/>
            <person name="Hou S."/>
            <person name="Chen J."/>
            <person name="Wollam A."/>
            <person name="Pepin K.H."/>
            <person name="Johnson M."/>
            <person name="Bhonagiri V."/>
            <person name="Zhang X."/>
            <person name="Suruliraj S."/>
            <person name="Warren W."/>
            <person name="Chinwalla A."/>
            <person name="Mardis E.R."/>
            <person name="Wilson R.K."/>
        </authorList>
    </citation>
    <scope>NUCLEOTIDE SEQUENCE [LARGE SCALE GENOMIC DNA]</scope>
    <source>
        <strain evidence="3">TX4248</strain>
    </source>
</reference>
<evidence type="ECO:0000259" key="1">
    <source>
        <dbReference type="Pfam" id="PF01636"/>
    </source>
</evidence>
<dbReference type="PANTHER" id="PTHR40086">
    <property type="entry name" value="PHOSPHOTRANSFERASE YTMP-RELATED"/>
    <property type="match status" value="1"/>
</dbReference>
<dbReference type="GO" id="GO:0016740">
    <property type="term" value="F:transferase activity"/>
    <property type="evidence" value="ECO:0007669"/>
    <property type="project" value="UniProtKB-KW"/>
</dbReference>
<proteinExistence type="predicted"/>
<name>A0A125W575_ENTFL</name>
<dbReference type="AlphaFoldDB" id="A0A125W575"/>
<protein>
    <submittedName>
        <fullName evidence="2">Phosphotransferase enzyme family</fullName>
    </submittedName>
</protein>
<feature type="domain" description="Aminoglycoside phosphotransferase" evidence="1">
    <location>
        <begin position="40"/>
        <end position="210"/>
    </location>
</feature>
<dbReference type="Gene3D" id="3.90.1200.10">
    <property type="match status" value="1"/>
</dbReference>
<dbReference type="GeneID" id="60892977"/>
<dbReference type="RefSeq" id="WP_002355531.1">
    <property type="nucleotide sequence ID" value="NZ_GL454461.1"/>
</dbReference>
<evidence type="ECO:0000313" key="3">
    <source>
        <dbReference type="Proteomes" id="UP000004846"/>
    </source>
</evidence>
<dbReference type="Pfam" id="PF01636">
    <property type="entry name" value="APH"/>
    <property type="match status" value="1"/>
</dbReference>
<organism evidence="2 3">
    <name type="scientific">Enterococcus faecalis TX4248</name>
    <dbReference type="NCBI Taxonomy" id="749495"/>
    <lineage>
        <taxon>Bacteria</taxon>
        <taxon>Bacillati</taxon>
        <taxon>Bacillota</taxon>
        <taxon>Bacilli</taxon>
        <taxon>Lactobacillales</taxon>
        <taxon>Enterococcaceae</taxon>
        <taxon>Enterococcus</taxon>
    </lineage>
</organism>
<accession>A0A125W575</accession>
<gene>
    <name evidence="2" type="ORF">HMPREF9498_01852</name>
</gene>
<dbReference type="PANTHER" id="PTHR40086:SF1">
    <property type="entry name" value="CELL CYCLE REGULATOR CCRZ"/>
    <property type="match status" value="1"/>
</dbReference>
<comment type="caution">
    <text evidence="2">The sequence shown here is derived from an EMBL/GenBank/DDBJ whole genome shotgun (WGS) entry which is preliminary data.</text>
</comment>
<dbReference type="InterPro" id="IPR002575">
    <property type="entry name" value="Aminoglycoside_PTrfase"/>
</dbReference>
<dbReference type="Proteomes" id="UP000004846">
    <property type="component" value="Unassembled WGS sequence"/>
</dbReference>
<sequence>MEFQLDKDWRLQPIKGATGQTYMGIKETEKVFIKRNTSPLLAALSKEGLAPKMIWTKRTANGDVLTAQEWLEGRLLHADEIGKRNDVIDVLYQLHHSNLLKDMLKKIGGEVCTPLTMLKEYKRQLPKELKRNSYLKEVITYLYNHLPEYPETSYVAVHGDVNHRNWLVSNNYLYLVDWDSVMVADPAVDLGMILSHYVPRSGWNQWLLSYGLIPNESTVQRIYWYGLFSFLQEIVRHHQEGERRAMTAEILQLKRMFSS</sequence>
<dbReference type="HOGENOM" id="CLU_093117_0_0_9"/>